<dbReference type="SMART" id="SM00248">
    <property type="entry name" value="ANK"/>
    <property type="match status" value="3"/>
</dbReference>
<keyword evidence="5" id="KW-1185">Reference proteome</keyword>
<dbReference type="Pfam" id="PF12796">
    <property type="entry name" value="Ank_2"/>
    <property type="match status" value="1"/>
</dbReference>
<evidence type="ECO:0000256" key="3">
    <source>
        <dbReference type="PROSITE-ProRule" id="PRU00023"/>
    </source>
</evidence>
<dbReference type="eggNOG" id="KOG0504">
    <property type="taxonomic scope" value="Eukaryota"/>
</dbReference>
<dbReference type="PROSITE" id="PS50088">
    <property type="entry name" value="ANK_REPEAT"/>
    <property type="match status" value="2"/>
</dbReference>
<dbReference type="PANTHER" id="PTHR24188">
    <property type="entry name" value="ANKYRIN REPEAT PROTEIN"/>
    <property type="match status" value="1"/>
</dbReference>
<feature type="repeat" description="ANK" evidence="3">
    <location>
        <begin position="16"/>
        <end position="48"/>
    </location>
</feature>
<proteinExistence type="predicted"/>
<evidence type="ECO:0000256" key="1">
    <source>
        <dbReference type="ARBA" id="ARBA00022737"/>
    </source>
</evidence>
<evidence type="ECO:0000256" key="2">
    <source>
        <dbReference type="ARBA" id="ARBA00023043"/>
    </source>
</evidence>
<accession>A2G0D3</accession>
<sequence>MISKACEEGLSEKIINDDNILHIASFKGNTRLVKNLIECGCKLEIRKEKGYTPLICASRNGHLELVKYLISVGTDKEAKNKIGGKALIYASFTGQLEVVKFLYTKKGDLTECQISSKSDSLHGKQLRAIFSHFG</sequence>
<dbReference type="STRING" id="5722.A2G0D3"/>
<reference evidence="4" key="1">
    <citation type="submission" date="2006-10" db="EMBL/GenBank/DDBJ databases">
        <authorList>
            <person name="Amadeo P."/>
            <person name="Zhao Q."/>
            <person name="Wortman J."/>
            <person name="Fraser-Liggett C."/>
            <person name="Carlton J."/>
        </authorList>
    </citation>
    <scope>NUCLEOTIDE SEQUENCE</scope>
    <source>
        <strain evidence="4">G3</strain>
    </source>
</reference>
<dbReference type="VEuPathDB" id="TrichDB:TVAGG3_1008610"/>
<dbReference type="InterPro" id="IPR036770">
    <property type="entry name" value="Ankyrin_rpt-contain_sf"/>
</dbReference>
<gene>
    <name evidence="4" type="ORF">TVAG_121260</name>
</gene>
<dbReference type="AlphaFoldDB" id="A2G0D3"/>
<dbReference type="Proteomes" id="UP000001542">
    <property type="component" value="Unassembled WGS sequence"/>
</dbReference>
<feature type="repeat" description="ANK" evidence="3">
    <location>
        <begin position="49"/>
        <end position="81"/>
    </location>
</feature>
<keyword evidence="2 3" id="KW-0040">ANK repeat</keyword>
<dbReference type="KEGG" id="tva:4747052"/>
<protein>
    <submittedName>
        <fullName evidence="4">Uncharacterized protein</fullName>
    </submittedName>
</protein>
<evidence type="ECO:0000313" key="5">
    <source>
        <dbReference type="Proteomes" id="UP000001542"/>
    </source>
</evidence>
<name>A2G0D3_TRIV3</name>
<dbReference type="Gene3D" id="1.25.40.20">
    <property type="entry name" value="Ankyrin repeat-containing domain"/>
    <property type="match status" value="1"/>
</dbReference>
<dbReference type="OrthoDB" id="194358at2759"/>
<evidence type="ECO:0000313" key="4">
    <source>
        <dbReference type="EMBL" id="EAX89382.1"/>
    </source>
</evidence>
<organism evidence="4 5">
    <name type="scientific">Trichomonas vaginalis (strain ATCC PRA-98 / G3)</name>
    <dbReference type="NCBI Taxonomy" id="412133"/>
    <lineage>
        <taxon>Eukaryota</taxon>
        <taxon>Metamonada</taxon>
        <taxon>Parabasalia</taxon>
        <taxon>Trichomonadida</taxon>
        <taxon>Trichomonadidae</taxon>
        <taxon>Trichomonas</taxon>
    </lineage>
</organism>
<dbReference type="SMR" id="A2G0D3"/>
<dbReference type="EMBL" id="DS114205">
    <property type="protein sequence ID" value="EAX89382.1"/>
    <property type="molecule type" value="Genomic_DNA"/>
</dbReference>
<reference evidence="4" key="2">
    <citation type="journal article" date="2007" name="Science">
        <title>Draft genome sequence of the sexually transmitted pathogen Trichomonas vaginalis.</title>
        <authorList>
            <person name="Carlton J.M."/>
            <person name="Hirt R.P."/>
            <person name="Silva J.C."/>
            <person name="Delcher A.L."/>
            <person name="Schatz M."/>
            <person name="Zhao Q."/>
            <person name="Wortman J.R."/>
            <person name="Bidwell S.L."/>
            <person name="Alsmark U.C.M."/>
            <person name="Besteiro S."/>
            <person name="Sicheritz-Ponten T."/>
            <person name="Noel C.J."/>
            <person name="Dacks J.B."/>
            <person name="Foster P.G."/>
            <person name="Simillion C."/>
            <person name="Van de Peer Y."/>
            <person name="Miranda-Saavedra D."/>
            <person name="Barton G.J."/>
            <person name="Westrop G.D."/>
            <person name="Mueller S."/>
            <person name="Dessi D."/>
            <person name="Fiori P.L."/>
            <person name="Ren Q."/>
            <person name="Paulsen I."/>
            <person name="Zhang H."/>
            <person name="Bastida-Corcuera F.D."/>
            <person name="Simoes-Barbosa A."/>
            <person name="Brown M.T."/>
            <person name="Hayes R.D."/>
            <person name="Mukherjee M."/>
            <person name="Okumura C.Y."/>
            <person name="Schneider R."/>
            <person name="Smith A.J."/>
            <person name="Vanacova S."/>
            <person name="Villalvazo M."/>
            <person name="Haas B.J."/>
            <person name="Pertea M."/>
            <person name="Feldblyum T.V."/>
            <person name="Utterback T.R."/>
            <person name="Shu C.L."/>
            <person name="Osoegawa K."/>
            <person name="de Jong P.J."/>
            <person name="Hrdy I."/>
            <person name="Horvathova L."/>
            <person name="Zubacova Z."/>
            <person name="Dolezal P."/>
            <person name="Malik S.B."/>
            <person name="Logsdon J.M. Jr."/>
            <person name="Henze K."/>
            <person name="Gupta A."/>
            <person name="Wang C.C."/>
            <person name="Dunne R.L."/>
            <person name="Upcroft J.A."/>
            <person name="Upcroft P."/>
            <person name="White O."/>
            <person name="Salzberg S.L."/>
            <person name="Tang P."/>
            <person name="Chiu C.-H."/>
            <person name="Lee Y.-S."/>
            <person name="Embley T.M."/>
            <person name="Coombs G.H."/>
            <person name="Mottram J.C."/>
            <person name="Tachezy J."/>
            <person name="Fraser-Liggett C.M."/>
            <person name="Johnson P.J."/>
        </authorList>
    </citation>
    <scope>NUCLEOTIDE SEQUENCE [LARGE SCALE GENOMIC DNA]</scope>
    <source>
        <strain evidence="4">G3</strain>
    </source>
</reference>
<dbReference type="VEuPathDB" id="TrichDB:TVAG_121260"/>
<dbReference type="InParanoid" id="A2G0D3"/>
<dbReference type="RefSeq" id="XP_001302312.1">
    <property type="nucleotide sequence ID" value="XM_001302311.1"/>
</dbReference>
<keyword evidence="1" id="KW-0677">Repeat</keyword>
<dbReference type="InterPro" id="IPR002110">
    <property type="entry name" value="Ankyrin_rpt"/>
</dbReference>
<dbReference type="PROSITE" id="PS50297">
    <property type="entry name" value="ANK_REP_REGION"/>
    <property type="match status" value="1"/>
</dbReference>
<dbReference type="PANTHER" id="PTHR24188:SF29">
    <property type="entry name" value="GH09064P"/>
    <property type="match status" value="1"/>
</dbReference>
<dbReference type="SUPFAM" id="SSF48403">
    <property type="entry name" value="Ankyrin repeat"/>
    <property type="match status" value="1"/>
</dbReference>